<keyword evidence="14" id="KW-0289">Folate biosynthesis</keyword>
<evidence type="ECO:0000256" key="2">
    <source>
        <dbReference type="ARBA" id="ARBA00002714"/>
    </source>
</evidence>
<evidence type="ECO:0000256" key="17">
    <source>
        <dbReference type="ARBA" id="ARBA00032510"/>
    </source>
</evidence>
<comment type="catalytic activity">
    <reaction evidence="20">
        <text>(6R)-5,10-methylenetetrahydrofolyl-(gamma-L-Glu)(n) + L-glutamate + ATP = (6R)-5,10-methylenetetrahydrofolyl-(gamma-L-Glu)(n+1) + ADP + phosphate + H(+)</text>
        <dbReference type="Rhea" id="RHEA:51912"/>
        <dbReference type="Rhea" id="RHEA-COMP:13257"/>
        <dbReference type="Rhea" id="RHEA-COMP:13258"/>
        <dbReference type="ChEBI" id="CHEBI:15378"/>
        <dbReference type="ChEBI" id="CHEBI:29985"/>
        <dbReference type="ChEBI" id="CHEBI:30616"/>
        <dbReference type="ChEBI" id="CHEBI:43474"/>
        <dbReference type="ChEBI" id="CHEBI:136572"/>
        <dbReference type="ChEBI" id="CHEBI:456216"/>
        <dbReference type="EC" id="6.3.2.17"/>
    </reaction>
</comment>
<dbReference type="UniPathway" id="UPA00077">
    <property type="reaction ID" value="UER00157"/>
</dbReference>
<comment type="caution">
    <text evidence="25">The sequence shown here is derived from an EMBL/GenBank/DDBJ whole genome shotgun (WGS) entry which is preliminary data.</text>
</comment>
<evidence type="ECO:0000256" key="19">
    <source>
        <dbReference type="ARBA" id="ARBA00047808"/>
    </source>
</evidence>
<evidence type="ECO:0000259" key="24">
    <source>
        <dbReference type="Pfam" id="PF08245"/>
    </source>
</evidence>
<dbReference type="Pfam" id="PF02875">
    <property type="entry name" value="Mur_ligase_C"/>
    <property type="match status" value="1"/>
</dbReference>
<comment type="catalytic activity">
    <reaction evidence="21">
        <text>7,8-dihydropteroate + L-glutamate + ATP = 7,8-dihydrofolate + ADP + phosphate + H(+)</text>
        <dbReference type="Rhea" id="RHEA:23584"/>
        <dbReference type="ChEBI" id="CHEBI:15378"/>
        <dbReference type="ChEBI" id="CHEBI:17839"/>
        <dbReference type="ChEBI" id="CHEBI:29985"/>
        <dbReference type="ChEBI" id="CHEBI:30616"/>
        <dbReference type="ChEBI" id="CHEBI:43474"/>
        <dbReference type="ChEBI" id="CHEBI:57451"/>
        <dbReference type="ChEBI" id="CHEBI:456216"/>
        <dbReference type="EC" id="6.3.2.12"/>
    </reaction>
</comment>
<evidence type="ECO:0000313" key="25">
    <source>
        <dbReference type="EMBL" id="OAN48659.1"/>
    </source>
</evidence>
<evidence type="ECO:0000256" key="11">
    <source>
        <dbReference type="ARBA" id="ARBA00022741"/>
    </source>
</evidence>
<dbReference type="InterPro" id="IPR036565">
    <property type="entry name" value="Mur-like_cat_sf"/>
</dbReference>
<dbReference type="GO" id="GO:0046654">
    <property type="term" value="P:tetrahydrofolate biosynthetic process"/>
    <property type="evidence" value="ECO:0007669"/>
    <property type="project" value="UniProtKB-UniPathway"/>
</dbReference>
<organism evidence="25 26">
    <name type="scientific">Magnetospirillum moscoviense</name>
    <dbReference type="NCBI Taxonomy" id="1437059"/>
    <lineage>
        <taxon>Bacteria</taxon>
        <taxon>Pseudomonadati</taxon>
        <taxon>Pseudomonadota</taxon>
        <taxon>Alphaproteobacteria</taxon>
        <taxon>Rhodospirillales</taxon>
        <taxon>Rhodospirillaceae</taxon>
        <taxon>Magnetospirillum</taxon>
    </lineage>
</organism>
<evidence type="ECO:0000313" key="26">
    <source>
        <dbReference type="Proteomes" id="UP000078543"/>
    </source>
</evidence>
<dbReference type="EC" id="6.3.2.12" evidence="6"/>
<dbReference type="EC" id="6.3.2.17" evidence="7"/>
<dbReference type="GO" id="GO:0004326">
    <property type="term" value="F:tetrahydrofolylpolyglutamate synthase activity"/>
    <property type="evidence" value="ECO:0007669"/>
    <property type="project" value="UniProtKB-EC"/>
</dbReference>
<dbReference type="EMBL" id="LWQU01000159">
    <property type="protein sequence ID" value="OAN48659.1"/>
    <property type="molecule type" value="Genomic_DNA"/>
</dbReference>
<comment type="catalytic activity">
    <reaction evidence="18">
        <text>(6S)-5,6,7,8-tetrahydrofolyl-(gamma-L-Glu)(n) + L-glutamate + ATP = (6S)-5,6,7,8-tetrahydrofolyl-(gamma-L-Glu)(n+1) + ADP + phosphate + H(+)</text>
        <dbReference type="Rhea" id="RHEA:10580"/>
        <dbReference type="Rhea" id="RHEA-COMP:14738"/>
        <dbReference type="Rhea" id="RHEA-COMP:14740"/>
        <dbReference type="ChEBI" id="CHEBI:15378"/>
        <dbReference type="ChEBI" id="CHEBI:29985"/>
        <dbReference type="ChEBI" id="CHEBI:30616"/>
        <dbReference type="ChEBI" id="CHEBI:43474"/>
        <dbReference type="ChEBI" id="CHEBI:141005"/>
        <dbReference type="ChEBI" id="CHEBI:456216"/>
        <dbReference type="EC" id="6.3.2.17"/>
    </reaction>
</comment>
<proteinExistence type="inferred from homology"/>
<dbReference type="AlphaFoldDB" id="A0A178MJ84"/>
<dbReference type="InterPro" id="IPR013221">
    <property type="entry name" value="Mur_ligase_cen"/>
</dbReference>
<sequence>MVDAVLDRLTRLHPKVIDLSLDRVLTLLDKLGHPQLRLPPVVHVAGTNGKGSTVAFLRAFAEAAGLRAHVYTSPHLVRFNERIRVAGQLLDDGALIALLEEIEAVNDGAPITFFEITTAAAFLAFTRTPADLTILETGLGGRLDATNVVERPVLTVLTPIAMDHEQFLGGRIESIAAEKAGIMKRGVPCVIADQGRKVIKVLEARSLEIGVPLIREGKDFFLRATPDGGSHYKGTSVEWTLPAPGLAGAFQLRNAGVALAAIERLSRTEKPPVIPEFPPAALALGMKSVQWPARLQRLTKGPLVERLPAGWELWLDGGHNPHAAEAIARHARSWRDMPLMGLFGMLSTKDVDGYLEPLAPRFHSLRTVTIPGEASSLSAEDAAAAATRHFCMDAAPAASVEAALDTLIASHSQGPARVLICGSLYLAGKVLEQNG</sequence>
<evidence type="ECO:0000256" key="3">
    <source>
        <dbReference type="ARBA" id="ARBA00004799"/>
    </source>
</evidence>
<name>A0A178MJ84_9PROT</name>
<dbReference type="STRING" id="1437059.A6A05_15015"/>
<evidence type="ECO:0000259" key="23">
    <source>
        <dbReference type="Pfam" id="PF02875"/>
    </source>
</evidence>
<dbReference type="OrthoDB" id="9809356at2"/>
<dbReference type="InterPro" id="IPR018109">
    <property type="entry name" value="Folylpolyglutamate_synth_CS"/>
</dbReference>
<gene>
    <name evidence="25" type="ORF">A6A05_15015</name>
</gene>
<dbReference type="GO" id="GO:0046872">
    <property type="term" value="F:metal ion binding"/>
    <property type="evidence" value="ECO:0007669"/>
    <property type="project" value="UniProtKB-KW"/>
</dbReference>
<comment type="pathway">
    <text evidence="3">Cofactor biosynthesis; tetrahydrofolate biosynthesis; 7,8-dihydrofolate from 2-amino-4-hydroxy-6-hydroxymethyl-7,8-dihydropteridine diphosphate and 4-aminobenzoate: step 2/2.</text>
</comment>
<protein>
    <recommendedName>
        <fullName evidence="8">Dihydrofolate synthase/folylpolyglutamate synthase</fullName>
        <ecNumber evidence="6">6.3.2.12</ecNumber>
        <ecNumber evidence="7">6.3.2.17</ecNumber>
    </recommendedName>
    <alternativeName>
        <fullName evidence="17">Folylpoly-gamma-glutamate synthetase-dihydrofolate synthetase</fullName>
    </alternativeName>
    <alternativeName>
        <fullName evidence="15">Folylpolyglutamate synthetase</fullName>
    </alternativeName>
    <alternativeName>
        <fullName evidence="16">Tetrahydrofolylpolyglutamate synthase</fullName>
    </alternativeName>
</protein>
<dbReference type="Gene3D" id="3.40.1190.10">
    <property type="entry name" value="Mur-like, catalytic domain"/>
    <property type="match status" value="1"/>
</dbReference>
<dbReference type="SUPFAM" id="SSF53244">
    <property type="entry name" value="MurD-like peptide ligases, peptide-binding domain"/>
    <property type="match status" value="1"/>
</dbReference>
<comment type="pathway">
    <text evidence="4">Cofactor biosynthesis; tetrahydrofolylpolyglutamate biosynthesis.</text>
</comment>
<feature type="domain" description="Mur ligase C-terminal" evidence="23">
    <location>
        <begin position="310"/>
        <end position="423"/>
    </location>
</feature>
<keyword evidence="13" id="KW-0460">Magnesium</keyword>
<dbReference type="SUPFAM" id="SSF53623">
    <property type="entry name" value="MurD-like peptide ligases, catalytic domain"/>
    <property type="match status" value="1"/>
</dbReference>
<dbReference type="InterPro" id="IPR004101">
    <property type="entry name" value="Mur_ligase_C"/>
</dbReference>
<keyword evidence="11 22" id="KW-0547">Nucleotide-binding</keyword>
<keyword evidence="26" id="KW-1185">Reference proteome</keyword>
<evidence type="ECO:0000256" key="15">
    <source>
        <dbReference type="ARBA" id="ARBA00030048"/>
    </source>
</evidence>
<dbReference type="Gene3D" id="3.90.190.20">
    <property type="entry name" value="Mur ligase, C-terminal domain"/>
    <property type="match status" value="1"/>
</dbReference>
<dbReference type="RefSeq" id="WP_068502755.1">
    <property type="nucleotide sequence ID" value="NZ_LWQU01000159.1"/>
</dbReference>
<dbReference type="GO" id="GO:0046656">
    <property type="term" value="P:folic acid biosynthetic process"/>
    <property type="evidence" value="ECO:0007669"/>
    <property type="project" value="UniProtKB-KW"/>
</dbReference>
<dbReference type="Pfam" id="PF08245">
    <property type="entry name" value="Mur_ligase_M"/>
    <property type="match status" value="1"/>
</dbReference>
<dbReference type="PROSITE" id="PS01012">
    <property type="entry name" value="FOLYLPOLYGLU_SYNT_2"/>
    <property type="match status" value="1"/>
</dbReference>
<evidence type="ECO:0000256" key="4">
    <source>
        <dbReference type="ARBA" id="ARBA00005150"/>
    </source>
</evidence>
<evidence type="ECO:0000256" key="7">
    <source>
        <dbReference type="ARBA" id="ARBA00013025"/>
    </source>
</evidence>
<dbReference type="GO" id="GO:0008841">
    <property type="term" value="F:dihydrofolate synthase activity"/>
    <property type="evidence" value="ECO:0007669"/>
    <property type="project" value="UniProtKB-EC"/>
</dbReference>
<evidence type="ECO:0000256" key="8">
    <source>
        <dbReference type="ARBA" id="ARBA00019357"/>
    </source>
</evidence>
<dbReference type="InterPro" id="IPR036615">
    <property type="entry name" value="Mur_ligase_C_dom_sf"/>
</dbReference>
<evidence type="ECO:0000256" key="16">
    <source>
        <dbReference type="ARBA" id="ARBA00030592"/>
    </source>
</evidence>
<dbReference type="PIRSF" id="PIRSF001563">
    <property type="entry name" value="Folylpolyglu_synth"/>
    <property type="match status" value="1"/>
</dbReference>
<evidence type="ECO:0000256" key="13">
    <source>
        <dbReference type="ARBA" id="ARBA00022842"/>
    </source>
</evidence>
<comment type="catalytic activity">
    <reaction evidence="19">
        <text>10-formyltetrahydrofolyl-(gamma-L-Glu)(n) + L-glutamate + ATP = 10-formyltetrahydrofolyl-(gamma-L-Glu)(n+1) + ADP + phosphate + H(+)</text>
        <dbReference type="Rhea" id="RHEA:51904"/>
        <dbReference type="Rhea" id="RHEA-COMP:13088"/>
        <dbReference type="Rhea" id="RHEA-COMP:14300"/>
        <dbReference type="ChEBI" id="CHEBI:15378"/>
        <dbReference type="ChEBI" id="CHEBI:29985"/>
        <dbReference type="ChEBI" id="CHEBI:30616"/>
        <dbReference type="ChEBI" id="CHEBI:43474"/>
        <dbReference type="ChEBI" id="CHEBI:134413"/>
        <dbReference type="ChEBI" id="CHEBI:456216"/>
        <dbReference type="EC" id="6.3.2.17"/>
    </reaction>
</comment>
<keyword evidence="12 22" id="KW-0067">ATP-binding</keyword>
<dbReference type="NCBIfam" id="TIGR01499">
    <property type="entry name" value="folC"/>
    <property type="match status" value="1"/>
</dbReference>
<dbReference type="FunFam" id="3.40.1190.10:FF:000011">
    <property type="entry name" value="Folylpolyglutamate synthase/dihydrofolate synthase"/>
    <property type="match status" value="1"/>
</dbReference>
<dbReference type="PANTHER" id="PTHR11136:SF0">
    <property type="entry name" value="DIHYDROFOLATE SYNTHETASE-RELATED"/>
    <property type="match status" value="1"/>
</dbReference>
<feature type="domain" description="Mur ligase central" evidence="24">
    <location>
        <begin position="44"/>
        <end position="261"/>
    </location>
</feature>
<evidence type="ECO:0000256" key="14">
    <source>
        <dbReference type="ARBA" id="ARBA00022909"/>
    </source>
</evidence>
<evidence type="ECO:0000256" key="6">
    <source>
        <dbReference type="ARBA" id="ARBA00013023"/>
    </source>
</evidence>
<evidence type="ECO:0000256" key="20">
    <source>
        <dbReference type="ARBA" id="ARBA00049035"/>
    </source>
</evidence>
<evidence type="ECO:0000256" key="10">
    <source>
        <dbReference type="ARBA" id="ARBA00022723"/>
    </source>
</evidence>
<evidence type="ECO:0000256" key="9">
    <source>
        <dbReference type="ARBA" id="ARBA00022598"/>
    </source>
</evidence>
<comment type="cofactor">
    <cofactor evidence="1">
        <name>Mg(2+)</name>
        <dbReference type="ChEBI" id="CHEBI:18420"/>
    </cofactor>
</comment>
<evidence type="ECO:0000256" key="1">
    <source>
        <dbReference type="ARBA" id="ARBA00001946"/>
    </source>
</evidence>
<comment type="function">
    <text evidence="2">Functions in two distinct reactions of the de novo folate biosynthetic pathway. Catalyzes the addition of a glutamate residue to dihydropteroate (7,8-dihydropteroate or H2Pte) to form dihydrofolate (7,8-dihydrofolate monoglutamate or H2Pte-Glu). Also catalyzes successive additions of L-glutamate to tetrahydrofolate or 10-formyltetrahydrofolate or 5,10-methylenetetrahydrofolate, leading to folylpolyglutamate derivatives.</text>
</comment>
<dbReference type="Proteomes" id="UP000078543">
    <property type="component" value="Unassembled WGS sequence"/>
</dbReference>
<evidence type="ECO:0000256" key="5">
    <source>
        <dbReference type="ARBA" id="ARBA00008276"/>
    </source>
</evidence>
<dbReference type="PANTHER" id="PTHR11136">
    <property type="entry name" value="FOLYLPOLYGLUTAMATE SYNTHASE-RELATED"/>
    <property type="match status" value="1"/>
</dbReference>
<accession>A0A178MJ84</accession>
<evidence type="ECO:0000256" key="21">
    <source>
        <dbReference type="ARBA" id="ARBA00049161"/>
    </source>
</evidence>
<keyword evidence="10" id="KW-0479">Metal-binding</keyword>
<dbReference type="GO" id="GO:0005524">
    <property type="term" value="F:ATP binding"/>
    <property type="evidence" value="ECO:0007669"/>
    <property type="project" value="UniProtKB-KW"/>
</dbReference>
<comment type="similarity">
    <text evidence="5 22">Belongs to the folylpolyglutamate synthase family.</text>
</comment>
<evidence type="ECO:0000256" key="18">
    <source>
        <dbReference type="ARBA" id="ARBA00047493"/>
    </source>
</evidence>
<dbReference type="GO" id="GO:0005737">
    <property type="term" value="C:cytoplasm"/>
    <property type="evidence" value="ECO:0007669"/>
    <property type="project" value="TreeGrafter"/>
</dbReference>
<evidence type="ECO:0000256" key="12">
    <source>
        <dbReference type="ARBA" id="ARBA00022840"/>
    </source>
</evidence>
<evidence type="ECO:0000256" key="22">
    <source>
        <dbReference type="PIRNR" id="PIRNR001563"/>
    </source>
</evidence>
<keyword evidence="9 22" id="KW-0436">Ligase</keyword>
<dbReference type="InterPro" id="IPR001645">
    <property type="entry name" value="Folylpolyglutamate_synth"/>
</dbReference>
<reference evidence="25 26" key="1">
    <citation type="submission" date="2016-04" db="EMBL/GenBank/DDBJ databases">
        <title>Draft genome sequence of freshwater magnetotactic bacteria Magnetospirillum marisnigri SP-1 and Magnetospirillum moscoviense BB-1.</title>
        <authorList>
            <person name="Koziaeva V."/>
            <person name="Dziuba M.V."/>
            <person name="Ivanov T.M."/>
            <person name="Kuznetsov B."/>
            <person name="Grouzdev D.S."/>
        </authorList>
    </citation>
    <scope>NUCLEOTIDE SEQUENCE [LARGE SCALE GENOMIC DNA]</scope>
    <source>
        <strain evidence="25 26">BB-1</strain>
    </source>
</reference>